<dbReference type="Proteomes" id="UP000092730">
    <property type="component" value="Chromosome 3"/>
</dbReference>
<name>A0A1B9FR66_9TREE</name>
<dbReference type="EMBL" id="KV700382">
    <property type="protein sequence ID" value="OCF21269.1"/>
    <property type="molecule type" value="Genomic_DNA"/>
</dbReference>
<sequence length="393" mass="45349">MPPEIIPEIYVHLSHILQHENSLSTLASLAATSREMYDLLNPILYKHVTLTEHNANGVFWGLLPHVPDNGQTENVGQGKTISSEVRREWSLWPDVAIPDEDEVASTHSKKMGDDNHIYPNASTNRRKLLSLQHIAHLTLSSLPSLPNSTHLHNLFPTTVPGKLNKIIPNISVLHVTSTFTYELSEWFNKHTTTPRRENIIRLPFLNFILLCLLNPQEQIIIDYPTYTTAMKERFIQTRYGEESVLRRLEISHENRRRKLELEWERFKKHNASLGIIPLPWYWRSTNMVLRNVRGSSLPSVRCRGVEVFFARVQPEDDPDDELEDEEANVVTLERRIEQIVDLLQPKSQQLQAAARQVKSWRFIYAEVGDGREVEQGVRDRLDGIDSGRVSFHS</sequence>
<proteinExistence type="predicted"/>
<dbReference type="VEuPathDB" id="FungiDB:I302_08941"/>
<dbReference type="OrthoDB" id="10499407at2759"/>
<reference evidence="2" key="4">
    <citation type="submission" date="2024-02" db="EMBL/GenBank/DDBJ databases">
        <title>Comparative genomics of Cryptococcus and Kwoniella reveals pathogenesis evolution and contrasting modes of karyotype evolution via chromosome fusion or intercentromeric recombination.</title>
        <authorList>
            <person name="Coelho M.A."/>
            <person name="David-Palma M."/>
            <person name="Shea T."/>
            <person name="Bowers K."/>
            <person name="McGinley-Smith S."/>
            <person name="Mohammad A.W."/>
            <person name="Gnirke A."/>
            <person name="Yurkov A.M."/>
            <person name="Nowrousian M."/>
            <person name="Sun S."/>
            <person name="Cuomo C.A."/>
            <person name="Heitman J."/>
        </authorList>
    </citation>
    <scope>NUCLEOTIDE SEQUENCE</scope>
    <source>
        <strain evidence="2">CBS 10118</strain>
    </source>
</reference>
<evidence type="ECO:0000313" key="3">
    <source>
        <dbReference type="Proteomes" id="UP000092730"/>
    </source>
</evidence>
<dbReference type="AlphaFoldDB" id="A0A1B9FR66"/>
<reference evidence="2" key="2">
    <citation type="submission" date="2013-07" db="EMBL/GenBank/DDBJ databases">
        <authorList>
            <consortium name="The Broad Institute Genome Sequencing Platform"/>
            <person name="Cuomo C."/>
            <person name="Litvintseva A."/>
            <person name="Chen Y."/>
            <person name="Heitman J."/>
            <person name="Sun S."/>
            <person name="Springer D."/>
            <person name="Dromer F."/>
            <person name="Young S.K."/>
            <person name="Zeng Q."/>
            <person name="Gargeya S."/>
            <person name="Fitzgerald M."/>
            <person name="Abouelleil A."/>
            <person name="Alvarado L."/>
            <person name="Berlin A.M."/>
            <person name="Chapman S.B."/>
            <person name="Dewar J."/>
            <person name="Goldberg J."/>
            <person name="Griggs A."/>
            <person name="Gujja S."/>
            <person name="Hansen M."/>
            <person name="Howarth C."/>
            <person name="Imamovic A."/>
            <person name="Larimer J."/>
            <person name="McCowan C."/>
            <person name="Murphy C."/>
            <person name="Pearson M."/>
            <person name="Priest M."/>
            <person name="Roberts A."/>
            <person name="Saif S."/>
            <person name="Shea T."/>
            <person name="Sykes S."/>
            <person name="Wortman J."/>
            <person name="Nusbaum C."/>
            <person name="Birren B."/>
        </authorList>
    </citation>
    <scope>NUCLEOTIDE SEQUENCE</scope>
    <source>
        <strain evidence="2">CBS 10118</strain>
    </source>
</reference>
<protein>
    <recommendedName>
        <fullName evidence="4">F-box domain-containing protein</fullName>
    </recommendedName>
</protein>
<accession>A0A1B9FR66</accession>
<evidence type="ECO:0008006" key="4">
    <source>
        <dbReference type="Google" id="ProtNLM"/>
    </source>
</evidence>
<organism evidence="1">
    <name type="scientific">Kwoniella bestiolae CBS 10118</name>
    <dbReference type="NCBI Taxonomy" id="1296100"/>
    <lineage>
        <taxon>Eukaryota</taxon>
        <taxon>Fungi</taxon>
        <taxon>Dikarya</taxon>
        <taxon>Basidiomycota</taxon>
        <taxon>Agaricomycotina</taxon>
        <taxon>Tremellomycetes</taxon>
        <taxon>Tremellales</taxon>
        <taxon>Cryptococcaceae</taxon>
        <taxon>Kwoniella</taxon>
    </lineage>
</organism>
<evidence type="ECO:0000313" key="1">
    <source>
        <dbReference type="EMBL" id="OCF21269.1"/>
    </source>
</evidence>
<keyword evidence="3" id="KW-1185">Reference proteome</keyword>
<dbReference type="KEGG" id="kbi:30213340"/>
<evidence type="ECO:0000313" key="2">
    <source>
        <dbReference type="EMBL" id="WVW82971.1"/>
    </source>
</evidence>
<dbReference type="GeneID" id="30213340"/>
<dbReference type="RefSeq" id="XP_019042339.1">
    <property type="nucleotide sequence ID" value="XM_019195516.1"/>
</dbReference>
<reference evidence="1" key="3">
    <citation type="submission" date="2016-07" db="EMBL/GenBank/DDBJ databases">
        <title>Evolution of pathogenesis and genome organization in the Tremellales.</title>
        <authorList>
            <person name="Cuomo C."/>
            <person name="Litvintseva A."/>
            <person name="Heitman J."/>
            <person name="Chen Y."/>
            <person name="Sun S."/>
            <person name="Springer D."/>
            <person name="Dromer F."/>
            <person name="Young S."/>
            <person name="Zeng Q."/>
            <person name="Chapman S."/>
            <person name="Gujja S."/>
            <person name="Saif S."/>
            <person name="Birren B."/>
        </authorList>
    </citation>
    <scope>NUCLEOTIDE SEQUENCE</scope>
    <source>
        <strain evidence="1">CBS 10118</strain>
    </source>
</reference>
<gene>
    <name evidence="1" type="ORF">I302_08941</name>
    <name evidence="2" type="ORF">I302_104987</name>
</gene>
<dbReference type="EMBL" id="CP144543">
    <property type="protein sequence ID" value="WVW82971.1"/>
    <property type="molecule type" value="Genomic_DNA"/>
</dbReference>
<reference evidence="1" key="1">
    <citation type="submission" date="2013-07" db="EMBL/GenBank/DDBJ databases">
        <title>The Genome Sequence of Cryptococcus bestiolae CBS10118.</title>
        <authorList>
            <consortium name="The Broad Institute Genome Sequencing Platform"/>
            <person name="Cuomo C."/>
            <person name="Litvintseva A."/>
            <person name="Chen Y."/>
            <person name="Heitman J."/>
            <person name="Sun S."/>
            <person name="Springer D."/>
            <person name="Dromer F."/>
            <person name="Young S.K."/>
            <person name="Zeng Q."/>
            <person name="Gargeya S."/>
            <person name="Fitzgerald M."/>
            <person name="Abouelleil A."/>
            <person name="Alvarado L."/>
            <person name="Berlin A.M."/>
            <person name="Chapman S.B."/>
            <person name="Dewar J."/>
            <person name="Goldberg J."/>
            <person name="Griggs A."/>
            <person name="Gujja S."/>
            <person name="Hansen M."/>
            <person name="Howarth C."/>
            <person name="Imamovic A."/>
            <person name="Larimer J."/>
            <person name="McCowan C."/>
            <person name="Murphy C."/>
            <person name="Pearson M."/>
            <person name="Priest M."/>
            <person name="Roberts A."/>
            <person name="Saif S."/>
            <person name="Shea T."/>
            <person name="Sykes S."/>
            <person name="Wortman J."/>
            <person name="Nusbaum C."/>
            <person name="Birren B."/>
        </authorList>
    </citation>
    <scope>NUCLEOTIDE SEQUENCE [LARGE SCALE GENOMIC DNA]</scope>
    <source>
        <strain evidence="1">CBS 10118</strain>
    </source>
</reference>